<dbReference type="AlphaFoldDB" id="A0ABD1T7F1"/>
<feature type="transmembrane region" description="Helical" evidence="1">
    <location>
        <begin position="37"/>
        <end position="56"/>
    </location>
</feature>
<keyword evidence="1" id="KW-0812">Transmembrane</keyword>
<evidence type="ECO:0000313" key="3">
    <source>
        <dbReference type="Proteomes" id="UP001604277"/>
    </source>
</evidence>
<evidence type="ECO:0000256" key="1">
    <source>
        <dbReference type="SAM" id="Phobius"/>
    </source>
</evidence>
<organism evidence="2 3">
    <name type="scientific">Forsythia ovata</name>
    <dbReference type="NCBI Taxonomy" id="205694"/>
    <lineage>
        <taxon>Eukaryota</taxon>
        <taxon>Viridiplantae</taxon>
        <taxon>Streptophyta</taxon>
        <taxon>Embryophyta</taxon>
        <taxon>Tracheophyta</taxon>
        <taxon>Spermatophyta</taxon>
        <taxon>Magnoliopsida</taxon>
        <taxon>eudicotyledons</taxon>
        <taxon>Gunneridae</taxon>
        <taxon>Pentapetalae</taxon>
        <taxon>asterids</taxon>
        <taxon>lamiids</taxon>
        <taxon>Lamiales</taxon>
        <taxon>Oleaceae</taxon>
        <taxon>Forsythieae</taxon>
        <taxon>Forsythia</taxon>
    </lineage>
</organism>
<evidence type="ECO:0000313" key="2">
    <source>
        <dbReference type="EMBL" id="KAL2508615.1"/>
    </source>
</evidence>
<keyword evidence="1" id="KW-1133">Transmembrane helix</keyword>
<sequence length="113" mass="13299">MLNAVDPDYVESIEIVLLHFLTMFYISWWQIVESFTAHYVFALGVAWFLSCANWVLQNRKFRHDHVEAALLVFGNLAENCNTKVFPRPSQARFEENCFIEENFEIKVLRAPEL</sequence>
<keyword evidence="3" id="KW-1185">Reference proteome</keyword>
<comment type="caution">
    <text evidence="2">The sequence shown here is derived from an EMBL/GenBank/DDBJ whole genome shotgun (WGS) entry which is preliminary data.</text>
</comment>
<proteinExistence type="predicted"/>
<feature type="transmembrane region" description="Helical" evidence="1">
    <location>
        <begin position="12"/>
        <end position="31"/>
    </location>
</feature>
<keyword evidence="1" id="KW-0472">Membrane</keyword>
<dbReference type="EMBL" id="JBFOLJ010000009">
    <property type="protein sequence ID" value="KAL2508615.1"/>
    <property type="molecule type" value="Genomic_DNA"/>
</dbReference>
<dbReference type="Proteomes" id="UP001604277">
    <property type="component" value="Unassembled WGS sequence"/>
</dbReference>
<reference evidence="3" key="1">
    <citation type="submission" date="2024-07" db="EMBL/GenBank/DDBJ databases">
        <title>Two chromosome-level genome assemblies of Korean endemic species Abeliophyllum distichum and Forsythia ovata (Oleaceae).</title>
        <authorList>
            <person name="Jang H."/>
        </authorList>
    </citation>
    <scope>NUCLEOTIDE SEQUENCE [LARGE SCALE GENOMIC DNA]</scope>
</reference>
<gene>
    <name evidence="2" type="ORF">Fot_32262</name>
</gene>
<accession>A0ABD1T7F1</accession>
<name>A0ABD1T7F1_9LAMI</name>
<protein>
    <submittedName>
        <fullName evidence="2">Uncharacterized protein</fullName>
    </submittedName>
</protein>